<dbReference type="AlphaFoldDB" id="A0A7Z0TS96"/>
<reference evidence="9" key="1">
    <citation type="submission" date="2020-06" db="EMBL/GenBank/DDBJ databases">
        <title>Whole Genome Sequence of Bradyrhizobium sp. Strain 323S2.</title>
        <authorList>
            <person name="Bromfield E.S.P."/>
        </authorList>
    </citation>
    <scope>NUCLEOTIDE SEQUENCE [LARGE SCALE GENOMIC DNA]</scope>
    <source>
        <strain evidence="9">323S2</strain>
    </source>
</reference>
<dbReference type="InterPro" id="IPR039426">
    <property type="entry name" value="TonB-dep_rcpt-like"/>
</dbReference>
<dbReference type="InterPro" id="IPR012910">
    <property type="entry name" value="Plug_dom"/>
</dbReference>
<comment type="subcellular location">
    <subcellularLocation>
        <location evidence="5">Cell outer membrane</location>
        <topology evidence="5">Multi-pass membrane protein</topology>
    </subcellularLocation>
</comment>
<feature type="signal peptide" evidence="7">
    <location>
        <begin position="1"/>
        <end position="41"/>
    </location>
</feature>
<accession>A0A7Z0TS96</accession>
<gene>
    <name evidence="9" type="ORF">G6321_41610</name>
</gene>
<dbReference type="InterPro" id="IPR037066">
    <property type="entry name" value="Plug_dom_sf"/>
</dbReference>
<keyword evidence="5" id="KW-0998">Cell outer membrane</keyword>
<proteinExistence type="inferred from homology"/>
<dbReference type="PROSITE" id="PS52016">
    <property type="entry name" value="TONB_DEPENDENT_REC_3"/>
    <property type="match status" value="1"/>
</dbReference>
<dbReference type="SUPFAM" id="SSF56935">
    <property type="entry name" value="Porins"/>
    <property type="match status" value="1"/>
</dbReference>
<evidence type="ECO:0000256" key="5">
    <source>
        <dbReference type="PROSITE-ProRule" id="PRU01360"/>
    </source>
</evidence>
<keyword evidence="5" id="KW-0812">Transmembrane</keyword>
<evidence type="ECO:0000256" key="2">
    <source>
        <dbReference type="ARBA" id="ARBA00022729"/>
    </source>
</evidence>
<evidence type="ECO:0000256" key="6">
    <source>
        <dbReference type="SAM" id="MobiDB-lite"/>
    </source>
</evidence>
<dbReference type="Pfam" id="PF07715">
    <property type="entry name" value="Plug"/>
    <property type="match status" value="1"/>
</dbReference>
<keyword evidence="2 7" id="KW-0732">Signal</keyword>
<name>A0A7Z0TS96_9BRAD</name>
<dbReference type="GO" id="GO:0015344">
    <property type="term" value="F:siderophore uptake transmembrane transporter activity"/>
    <property type="evidence" value="ECO:0007669"/>
    <property type="project" value="TreeGrafter"/>
</dbReference>
<keyword evidence="5" id="KW-0813">Transport</keyword>
<comment type="similarity">
    <text evidence="5">Belongs to the TonB-dependent receptor family.</text>
</comment>
<evidence type="ECO:0000313" key="9">
    <source>
        <dbReference type="EMBL" id="NYY94666.1"/>
    </source>
</evidence>
<evidence type="ECO:0000259" key="8">
    <source>
        <dbReference type="Pfam" id="PF07715"/>
    </source>
</evidence>
<dbReference type="PANTHER" id="PTHR32552:SF68">
    <property type="entry name" value="FERRICHROME OUTER MEMBRANE TRANSPORTER_PHAGE RECEPTOR"/>
    <property type="match status" value="1"/>
</dbReference>
<feature type="chain" id="PRO_5030537452" evidence="7">
    <location>
        <begin position="42"/>
        <end position="216"/>
    </location>
</feature>
<feature type="region of interest" description="Disordered" evidence="6">
    <location>
        <begin position="44"/>
        <end position="98"/>
    </location>
</feature>
<evidence type="ECO:0000256" key="7">
    <source>
        <dbReference type="SAM" id="SignalP"/>
    </source>
</evidence>
<dbReference type="GO" id="GO:0009279">
    <property type="term" value="C:cell outer membrane"/>
    <property type="evidence" value="ECO:0007669"/>
    <property type="project" value="UniProtKB-SubCell"/>
</dbReference>
<sequence length="216" mass="23022">MECDGHGLRGRADYFLGNTFKSTASALTLGCLLMAVTPVNAQNTGQSGASALPPVTVDAPVQRAQRPVQARRNASARRSASQRSAQQANRSTVQPEPQALVGTAARVNAGTNGFVATRASGATKTDSSIMSTPASIAVITREEMDVRHAQSVRDLLRYAPGIYFSNDTDFRFQNVSARGFSLESVEVVEDDVKLAVRKSRGDAVHEIEKLDAAPAF</sequence>
<keyword evidence="1" id="KW-0410">Iron transport</keyword>
<protein>
    <submittedName>
        <fullName evidence="9">TonB-dependent receptor plug domain-containing protein</fullName>
    </submittedName>
</protein>
<evidence type="ECO:0000256" key="4">
    <source>
        <dbReference type="ARBA" id="ARBA00023065"/>
    </source>
</evidence>
<dbReference type="EMBL" id="JACBFH010000001">
    <property type="protein sequence ID" value="NYY94666.1"/>
    <property type="molecule type" value="Genomic_DNA"/>
</dbReference>
<comment type="caution">
    <text evidence="9">The sequence shown here is derived from an EMBL/GenBank/DDBJ whole genome shotgun (WGS) entry which is preliminary data.</text>
</comment>
<keyword evidence="9" id="KW-0675">Receptor</keyword>
<dbReference type="PANTHER" id="PTHR32552">
    <property type="entry name" value="FERRICHROME IRON RECEPTOR-RELATED"/>
    <property type="match status" value="1"/>
</dbReference>
<evidence type="ECO:0000256" key="1">
    <source>
        <dbReference type="ARBA" id="ARBA00022496"/>
    </source>
</evidence>
<evidence type="ECO:0000256" key="3">
    <source>
        <dbReference type="ARBA" id="ARBA00023004"/>
    </source>
</evidence>
<feature type="compositionally biased region" description="Low complexity" evidence="6">
    <location>
        <begin position="59"/>
        <end position="91"/>
    </location>
</feature>
<keyword evidence="3" id="KW-0408">Iron</keyword>
<keyword evidence="5" id="KW-1134">Transmembrane beta strand</keyword>
<feature type="domain" description="TonB-dependent receptor plug" evidence="8">
    <location>
        <begin position="129"/>
        <end position="197"/>
    </location>
</feature>
<keyword evidence="4" id="KW-0406">Ion transport</keyword>
<keyword evidence="5" id="KW-0472">Membrane</keyword>
<organism evidence="9">
    <name type="scientific">Bradyrhizobium barranii subsp. barranii</name>
    <dbReference type="NCBI Taxonomy" id="2823807"/>
    <lineage>
        <taxon>Bacteria</taxon>
        <taxon>Pseudomonadati</taxon>
        <taxon>Pseudomonadota</taxon>
        <taxon>Alphaproteobacteria</taxon>
        <taxon>Hyphomicrobiales</taxon>
        <taxon>Nitrobacteraceae</taxon>
        <taxon>Bradyrhizobium</taxon>
        <taxon>Bradyrhizobium barranii</taxon>
    </lineage>
</organism>
<dbReference type="Gene3D" id="2.170.130.10">
    <property type="entry name" value="TonB-dependent receptor, plug domain"/>
    <property type="match status" value="1"/>
</dbReference>